<protein>
    <submittedName>
        <fullName evidence="1">Uncharacterized protein</fullName>
    </submittedName>
</protein>
<comment type="caution">
    <text evidence="1">The sequence shown here is derived from an EMBL/GenBank/DDBJ whole genome shotgun (WGS) entry which is preliminary data.</text>
</comment>
<evidence type="ECO:0000313" key="2">
    <source>
        <dbReference type="Proteomes" id="UP000194761"/>
    </source>
</evidence>
<evidence type="ECO:0000313" key="1">
    <source>
        <dbReference type="EMBL" id="OUC86512.1"/>
    </source>
</evidence>
<sequence length="124" mass="12938">MESQWDDPEFRTFDAPQEWSWTTDGPVRYVPVTREGLPLGFLWVALTSDAAGFVPAATSGGAGMNASVAWVARLRSAKAAGDDPLAALRRWAGEAEDALCGSVPAGAESEISGLAGLSELAGRS</sequence>
<proteinExistence type="predicted"/>
<dbReference type="RefSeq" id="WP_086578355.1">
    <property type="nucleotide sequence ID" value="NZ_NGFP01000299.1"/>
</dbReference>
<keyword evidence="2" id="KW-1185">Reference proteome</keyword>
<accession>A0A243QWB1</accession>
<dbReference type="EMBL" id="NGFP01000299">
    <property type="protein sequence ID" value="OUC86512.1"/>
    <property type="molecule type" value="Genomic_DNA"/>
</dbReference>
<organism evidence="1 2">
    <name type="scientific">Streptosporangium minutum</name>
    <dbReference type="NCBI Taxonomy" id="569862"/>
    <lineage>
        <taxon>Bacteria</taxon>
        <taxon>Bacillati</taxon>
        <taxon>Actinomycetota</taxon>
        <taxon>Actinomycetes</taxon>
        <taxon>Streptosporangiales</taxon>
        <taxon>Streptosporangiaceae</taxon>
        <taxon>Streptosporangium</taxon>
    </lineage>
</organism>
<dbReference type="Proteomes" id="UP000194761">
    <property type="component" value="Unassembled WGS sequence"/>
</dbReference>
<name>A0A243QWB1_9ACTN</name>
<gene>
    <name evidence="1" type="ORF">CA984_38685</name>
</gene>
<reference evidence="1 2" key="1">
    <citation type="submission" date="2017-05" db="EMBL/GenBank/DDBJ databases">
        <title>Biotechnological potential of actinobacteria isolated from South African environments.</title>
        <authorList>
            <person name="Le Roes-Hill M."/>
            <person name="Prins A."/>
            <person name="Durrell K.A."/>
        </authorList>
    </citation>
    <scope>NUCLEOTIDE SEQUENCE [LARGE SCALE GENOMIC DNA]</scope>
    <source>
        <strain evidence="1">M26</strain>
    </source>
</reference>
<dbReference type="AlphaFoldDB" id="A0A243QWB1"/>